<dbReference type="AlphaFoldDB" id="A0A3P7PLF5"/>
<accession>A0A3P7PLF5</accession>
<evidence type="ECO:0000259" key="2">
    <source>
        <dbReference type="Pfam" id="PF23134"/>
    </source>
</evidence>
<protein>
    <submittedName>
        <fullName evidence="3">Uncharacterized protein</fullName>
    </submittedName>
</protein>
<dbReference type="InterPro" id="IPR039128">
    <property type="entry name" value="TRIP4-like"/>
</dbReference>
<dbReference type="GO" id="GO:0005634">
    <property type="term" value="C:nucleus"/>
    <property type="evidence" value="ECO:0007669"/>
    <property type="project" value="InterPro"/>
</dbReference>
<proteinExistence type="predicted"/>
<dbReference type="PANTHER" id="PTHR12963:SF4">
    <property type="entry name" value="ACTIVATING SIGNAL COINTEGRATOR 1"/>
    <property type="match status" value="1"/>
</dbReference>
<dbReference type="GO" id="GO:0045893">
    <property type="term" value="P:positive regulation of DNA-templated transcription"/>
    <property type="evidence" value="ECO:0007669"/>
    <property type="project" value="TreeGrafter"/>
</dbReference>
<dbReference type="Pfam" id="PF06221">
    <property type="entry name" value="zf-C2HC5"/>
    <property type="match status" value="1"/>
</dbReference>
<evidence type="ECO:0000259" key="1">
    <source>
        <dbReference type="Pfam" id="PF06221"/>
    </source>
</evidence>
<dbReference type="Proteomes" id="UP000274756">
    <property type="component" value="Unassembled WGS sequence"/>
</dbReference>
<keyword evidence="4" id="KW-1185">Reference proteome</keyword>
<dbReference type="GO" id="GO:0180022">
    <property type="term" value="C:RQC-trigger complex"/>
    <property type="evidence" value="ECO:0007669"/>
    <property type="project" value="InterPro"/>
</dbReference>
<dbReference type="Pfam" id="PF23134">
    <property type="entry name" value="TRIP4_3rd"/>
    <property type="match status" value="1"/>
</dbReference>
<dbReference type="GO" id="GO:0008270">
    <property type="term" value="F:zinc ion binding"/>
    <property type="evidence" value="ECO:0007669"/>
    <property type="project" value="InterPro"/>
</dbReference>
<dbReference type="STRING" id="318479.A0A3P7PLF5"/>
<dbReference type="EMBL" id="UYYG01001152">
    <property type="protein sequence ID" value="VDN55535.1"/>
    <property type="molecule type" value="Genomic_DNA"/>
</dbReference>
<feature type="domain" description="TRIP4/RQT4 C2HC5-type zinc finger" evidence="1">
    <location>
        <begin position="3"/>
        <end position="35"/>
    </location>
</feature>
<feature type="domain" description="Activating signal cointegrator 1 third" evidence="2">
    <location>
        <begin position="98"/>
        <end position="140"/>
    </location>
</feature>
<dbReference type="OrthoDB" id="338816at2759"/>
<dbReference type="PANTHER" id="PTHR12963">
    <property type="entry name" value="THYROID RECEPTOR INTERACTING PROTEIN RELATED"/>
    <property type="match status" value="1"/>
</dbReference>
<name>A0A3P7PLF5_DRAME</name>
<dbReference type="InterPro" id="IPR009349">
    <property type="entry name" value="TRIP4/RQT4_C2HC5_Znf"/>
</dbReference>
<gene>
    <name evidence="3" type="ORF">DME_LOCUS5508</name>
</gene>
<evidence type="ECO:0000313" key="4">
    <source>
        <dbReference type="Proteomes" id="UP000274756"/>
    </source>
</evidence>
<dbReference type="GO" id="GO:0072344">
    <property type="term" value="P:rescue of stalled ribosome"/>
    <property type="evidence" value="ECO:0007669"/>
    <property type="project" value="InterPro"/>
</dbReference>
<dbReference type="InterPro" id="IPR056993">
    <property type="entry name" value="TRIP4_3rd_dom"/>
</dbReference>
<organism evidence="3 4">
    <name type="scientific">Dracunculus medinensis</name>
    <name type="common">Guinea worm</name>
    <dbReference type="NCBI Taxonomy" id="318479"/>
    <lineage>
        <taxon>Eukaryota</taxon>
        <taxon>Metazoa</taxon>
        <taxon>Ecdysozoa</taxon>
        <taxon>Nematoda</taxon>
        <taxon>Chromadorea</taxon>
        <taxon>Rhabditida</taxon>
        <taxon>Spirurina</taxon>
        <taxon>Dracunculoidea</taxon>
        <taxon>Dracunculidae</taxon>
        <taxon>Dracunculus</taxon>
    </lineage>
</organism>
<reference evidence="3 4" key="1">
    <citation type="submission" date="2018-11" db="EMBL/GenBank/DDBJ databases">
        <authorList>
            <consortium name="Pathogen Informatics"/>
        </authorList>
    </citation>
    <scope>NUCLEOTIDE SEQUENCE [LARGE SCALE GENOMIC DNA]</scope>
</reference>
<sequence length="374" mass="43192">MIRNCMSCGRVVCEQEGSGPCWFCGELVCTRDERKVLEDGSKNSLILRSKFDRAIFSSASGSSDATIQNDLEAAKDLRNRLLEADADVDRRTRVHDLQSDYHNLENNIYLTKEEREAIIARKQEIKEFRARQKKLVALTLERENIKFQETHMNDADDPVIQSIMERSMNRVKQITDQNNPTFMSPNSFIAKYDETIGRKIKNIDYENIYDLEDSNFYLLNDQMMYAYVERKGFAIALYQPVASFLVHGKRKHIPWHDEVHLRGPLIIVSNTQKMTDEIFDHEISMCKAQTENFESDFPCGAILGRAFLDEVLSPAEYADVYPGDECCEVKNGFILIFKFFEPLLIPIPHIPSRSDIYKINNHLKNAVQDILLSQ</sequence>
<evidence type="ECO:0000313" key="3">
    <source>
        <dbReference type="EMBL" id="VDN55535.1"/>
    </source>
</evidence>